<sequence length="135" mass="14417">MTAEVSRITGEAALVVQILVREERLRLRGAAGPDGEESLRHPLTTGRVTFERLAKRLAHGTRGRGVPPLGQPAGQDVHLGILDVQRRHDAILPSSSTVADDRDSRPSPPTGGPCNAADRPRMRVVTLIVVGPTPS</sequence>
<keyword evidence="3" id="KW-1185">Reference proteome</keyword>
<comment type="caution">
    <text evidence="2">The sequence shown here is derived from an EMBL/GenBank/DDBJ whole genome shotgun (WGS) entry which is preliminary data.</text>
</comment>
<name>A0ABQ6IVM3_9MICO</name>
<gene>
    <name evidence="2" type="ORF">GCM10025883_39970</name>
</gene>
<proteinExistence type="predicted"/>
<accession>A0ABQ6IVM3</accession>
<evidence type="ECO:0000313" key="2">
    <source>
        <dbReference type="EMBL" id="GMA41952.1"/>
    </source>
</evidence>
<dbReference type="Proteomes" id="UP001157126">
    <property type="component" value="Unassembled WGS sequence"/>
</dbReference>
<evidence type="ECO:0000256" key="1">
    <source>
        <dbReference type="SAM" id="MobiDB-lite"/>
    </source>
</evidence>
<reference evidence="3" key="1">
    <citation type="journal article" date="2019" name="Int. J. Syst. Evol. Microbiol.">
        <title>The Global Catalogue of Microorganisms (GCM) 10K type strain sequencing project: providing services to taxonomists for standard genome sequencing and annotation.</title>
        <authorList>
            <consortium name="The Broad Institute Genomics Platform"/>
            <consortium name="The Broad Institute Genome Sequencing Center for Infectious Disease"/>
            <person name="Wu L."/>
            <person name="Ma J."/>
        </authorList>
    </citation>
    <scope>NUCLEOTIDE SEQUENCE [LARGE SCALE GENOMIC DNA]</scope>
    <source>
        <strain evidence="3">NBRC 113072</strain>
    </source>
</reference>
<organism evidence="2 3">
    <name type="scientific">Mobilicoccus caccae</name>
    <dbReference type="NCBI Taxonomy" id="1859295"/>
    <lineage>
        <taxon>Bacteria</taxon>
        <taxon>Bacillati</taxon>
        <taxon>Actinomycetota</taxon>
        <taxon>Actinomycetes</taxon>
        <taxon>Micrococcales</taxon>
        <taxon>Dermatophilaceae</taxon>
        <taxon>Mobilicoccus</taxon>
    </lineage>
</organism>
<evidence type="ECO:0000313" key="3">
    <source>
        <dbReference type="Proteomes" id="UP001157126"/>
    </source>
</evidence>
<protein>
    <submittedName>
        <fullName evidence="2">Uncharacterized protein</fullName>
    </submittedName>
</protein>
<dbReference type="EMBL" id="BSUO01000001">
    <property type="protein sequence ID" value="GMA41952.1"/>
    <property type="molecule type" value="Genomic_DNA"/>
</dbReference>
<feature type="region of interest" description="Disordered" evidence="1">
    <location>
        <begin position="92"/>
        <end position="121"/>
    </location>
</feature>